<dbReference type="EMBL" id="BAABBO010000012">
    <property type="protein sequence ID" value="GAA3969105.1"/>
    <property type="molecule type" value="Genomic_DNA"/>
</dbReference>
<organism evidence="2 3">
    <name type="scientific">Allohahella marinimesophila</name>
    <dbReference type="NCBI Taxonomy" id="1054972"/>
    <lineage>
        <taxon>Bacteria</taxon>
        <taxon>Pseudomonadati</taxon>
        <taxon>Pseudomonadota</taxon>
        <taxon>Gammaproteobacteria</taxon>
        <taxon>Oceanospirillales</taxon>
        <taxon>Hahellaceae</taxon>
        <taxon>Allohahella</taxon>
    </lineage>
</organism>
<feature type="compositionally biased region" description="Basic and acidic residues" evidence="1">
    <location>
        <begin position="1"/>
        <end position="24"/>
    </location>
</feature>
<protein>
    <submittedName>
        <fullName evidence="2">Uncharacterized protein</fullName>
    </submittedName>
</protein>
<evidence type="ECO:0000313" key="3">
    <source>
        <dbReference type="Proteomes" id="UP001501337"/>
    </source>
</evidence>
<reference evidence="3" key="1">
    <citation type="journal article" date="2019" name="Int. J. Syst. Evol. Microbiol.">
        <title>The Global Catalogue of Microorganisms (GCM) 10K type strain sequencing project: providing services to taxonomists for standard genome sequencing and annotation.</title>
        <authorList>
            <consortium name="The Broad Institute Genomics Platform"/>
            <consortium name="The Broad Institute Genome Sequencing Center for Infectious Disease"/>
            <person name="Wu L."/>
            <person name="Ma J."/>
        </authorList>
    </citation>
    <scope>NUCLEOTIDE SEQUENCE [LARGE SCALE GENOMIC DNA]</scope>
    <source>
        <strain evidence="3">JCM 17555</strain>
    </source>
</reference>
<proteinExistence type="predicted"/>
<gene>
    <name evidence="2" type="ORF">GCM10022278_28590</name>
</gene>
<feature type="region of interest" description="Disordered" evidence="1">
    <location>
        <begin position="1"/>
        <end position="52"/>
    </location>
</feature>
<feature type="compositionally biased region" description="Polar residues" evidence="1">
    <location>
        <begin position="25"/>
        <end position="40"/>
    </location>
</feature>
<evidence type="ECO:0000313" key="2">
    <source>
        <dbReference type="EMBL" id="GAA3969105.1"/>
    </source>
</evidence>
<dbReference type="Proteomes" id="UP001501337">
    <property type="component" value="Unassembled WGS sequence"/>
</dbReference>
<comment type="caution">
    <text evidence="2">The sequence shown here is derived from an EMBL/GenBank/DDBJ whole genome shotgun (WGS) entry which is preliminary data.</text>
</comment>
<accession>A0ABP7PPE9</accession>
<keyword evidence="3" id="KW-1185">Reference proteome</keyword>
<name>A0ABP7PPE9_9GAMM</name>
<sequence>MATKTVKQDFIKSGDQQTKLEKGKNFNSEFTAREQPSTQAPGRGGYSKPELQSWTDEELKAHVKSLNIQLANNDDREALIDAIVSNSRRS</sequence>
<dbReference type="RefSeq" id="WP_344807538.1">
    <property type="nucleotide sequence ID" value="NZ_BAABBO010000012.1"/>
</dbReference>
<evidence type="ECO:0000256" key="1">
    <source>
        <dbReference type="SAM" id="MobiDB-lite"/>
    </source>
</evidence>